<gene>
    <name evidence="1" type="ORF">Ccrd_004982</name>
</gene>
<comment type="caution">
    <text evidence="1">The sequence shown here is derived from an EMBL/GenBank/DDBJ whole genome shotgun (WGS) entry which is preliminary data.</text>
</comment>
<keyword evidence="2" id="KW-1185">Reference proteome</keyword>
<dbReference type="Gramene" id="KVH92950">
    <property type="protein sequence ID" value="KVH92950"/>
    <property type="gene ID" value="Ccrd_004982"/>
</dbReference>
<evidence type="ECO:0000313" key="2">
    <source>
        <dbReference type="Proteomes" id="UP000243975"/>
    </source>
</evidence>
<dbReference type="EMBL" id="LEKV01004800">
    <property type="protein sequence ID" value="KVH92950.1"/>
    <property type="molecule type" value="Genomic_DNA"/>
</dbReference>
<proteinExistence type="predicted"/>
<reference evidence="1 2" key="1">
    <citation type="journal article" date="2016" name="Sci. Rep.">
        <title>The genome sequence of the outbreeding globe artichoke constructed de novo incorporating a phase-aware low-pass sequencing strategy of F1 progeny.</title>
        <authorList>
            <person name="Scaglione D."/>
            <person name="Reyes-Chin-Wo S."/>
            <person name="Acquadro A."/>
            <person name="Froenicke L."/>
            <person name="Portis E."/>
            <person name="Beitel C."/>
            <person name="Tirone M."/>
            <person name="Mauro R."/>
            <person name="Lo Monaco A."/>
            <person name="Mauromicale G."/>
            <person name="Faccioli P."/>
            <person name="Cattivelli L."/>
            <person name="Rieseberg L."/>
            <person name="Michelmore R."/>
            <person name="Lanteri S."/>
        </authorList>
    </citation>
    <scope>NUCLEOTIDE SEQUENCE [LARGE SCALE GENOMIC DNA]</scope>
    <source>
        <strain evidence="1">2C</strain>
    </source>
</reference>
<accession>A0A124SC80</accession>
<sequence length="169" mass="18967">MTRPSTSSDPLLPFEVGFGFPSAYKCLRNSSTSLPKRKLKITQITRNPRRLATSTALITLGTIARPPSTRIEPSGNTKSFCQKRKSLDKVVREHDSLRRDVEIFRRHLYADGKLKPASKGSKGSELVDGHVIKEEDYKMEPPYRCIATTGSLHLEHRNDGVAAHLVLRQ</sequence>
<protein>
    <submittedName>
        <fullName evidence="1">Uncharacterized protein</fullName>
    </submittedName>
</protein>
<organism evidence="1 2">
    <name type="scientific">Cynara cardunculus var. scolymus</name>
    <name type="common">Globe artichoke</name>
    <name type="synonym">Cynara scolymus</name>
    <dbReference type="NCBI Taxonomy" id="59895"/>
    <lineage>
        <taxon>Eukaryota</taxon>
        <taxon>Viridiplantae</taxon>
        <taxon>Streptophyta</taxon>
        <taxon>Embryophyta</taxon>
        <taxon>Tracheophyta</taxon>
        <taxon>Spermatophyta</taxon>
        <taxon>Magnoliopsida</taxon>
        <taxon>eudicotyledons</taxon>
        <taxon>Gunneridae</taxon>
        <taxon>Pentapetalae</taxon>
        <taxon>asterids</taxon>
        <taxon>campanulids</taxon>
        <taxon>Asterales</taxon>
        <taxon>Asteraceae</taxon>
        <taxon>Carduoideae</taxon>
        <taxon>Cardueae</taxon>
        <taxon>Carduinae</taxon>
        <taxon>Cynara</taxon>
    </lineage>
</organism>
<evidence type="ECO:0000313" key="1">
    <source>
        <dbReference type="EMBL" id="KVH92950.1"/>
    </source>
</evidence>
<dbReference type="Proteomes" id="UP000243975">
    <property type="component" value="Unassembled WGS sequence"/>
</dbReference>
<name>A0A124SC80_CYNCS</name>
<dbReference type="STRING" id="59895.A0A124SC80"/>
<dbReference type="AlphaFoldDB" id="A0A124SC80"/>
<dbReference type="PANTHER" id="PTHR47044">
    <property type="entry name" value="OS02G0276400 PROTEIN"/>
    <property type="match status" value="1"/>
</dbReference>